<organism evidence="1 2">
    <name type="scientific">Panagrellus redivivus</name>
    <name type="common">Microworm</name>
    <dbReference type="NCBI Taxonomy" id="6233"/>
    <lineage>
        <taxon>Eukaryota</taxon>
        <taxon>Metazoa</taxon>
        <taxon>Ecdysozoa</taxon>
        <taxon>Nematoda</taxon>
        <taxon>Chromadorea</taxon>
        <taxon>Rhabditida</taxon>
        <taxon>Tylenchina</taxon>
        <taxon>Panagrolaimomorpha</taxon>
        <taxon>Panagrolaimoidea</taxon>
        <taxon>Panagrolaimidae</taxon>
        <taxon>Panagrellus</taxon>
    </lineage>
</organism>
<protein>
    <submittedName>
        <fullName evidence="2">Rubis-subs-bind domain-containing protein</fullName>
    </submittedName>
</protein>
<proteinExistence type="predicted"/>
<evidence type="ECO:0000313" key="1">
    <source>
        <dbReference type="Proteomes" id="UP000492821"/>
    </source>
</evidence>
<sequence length="104" mass="12058">MTGSECLQAMKTPFAHQCDEMLPKLGVLSDSNYYTVEDLYRLVQTRDDVRNTLRNINAPTQAHQVSSKDEQLTMKLWGEVSEVRLERQAKEIVVLYLKQNFTLH</sequence>
<keyword evidence="1" id="KW-1185">Reference proteome</keyword>
<reference evidence="2" key="2">
    <citation type="submission" date="2020-10" db="UniProtKB">
        <authorList>
            <consortium name="WormBaseParasite"/>
        </authorList>
    </citation>
    <scope>IDENTIFICATION</scope>
</reference>
<accession>A0A7E4V230</accession>
<dbReference type="AlphaFoldDB" id="A0A7E4V230"/>
<reference evidence="1" key="1">
    <citation type="journal article" date="2013" name="Genetics">
        <title>The draft genome and transcriptome of Panagrellus redivivus are shaped by the harsh demands of a free-living lifestyle.</title>
        <authorList>
            <person name="Srinivasan J."/>
            <person name="Dillman A.R."/>
            <person name="Macchietto M.G."/>
            <person name="Heikkinen L."/>
            <person name="Lakso M."/>
            <person name="Fracchia K.M."/>
            <person name="Antoshechkin I."/>
            <person name="Mortazavi A."/>
            <person name="Wong G."/>
            <person name="Sternberg P.W."/>
        </authorList>
    </citation>
    <scope>NUCLEOTIDE SEQUENCE [LARGE SCALE GENOMIC DNA]</scope>
    <source>
        <strain evidence="1">MT8872</strain>
    </source>
</reference>
<dbReference type="WBParaSite" id="Pan_g15626.t1">
    <property type="protein sequence ID" value="Pan_g15626.t1"/>
    <property type="gene ID" value="Pan_g15626"/>
</dbReference>
<dbReference type="Proteomes" id="UP000492821">
    <property type="component" value="Unassembled WGS sequence"/>
</dbReference>
<name>A0A7E4V230_PANRE</name>
<evidence type="ECO:0000313" key="2">
    <source>
        <dbReference type="WBParaSite" id="Pan_g15626.t1"/>
    </source>
</evidence>